<accession>A0A8H6AKG3</accession>
<sequence length="376" mass="42861">MEALKEAYLDFAMQVGQEYLLQDYQGRDLYAIWRNNTSDEKVERFKKWLGDEENESALLILDHIDGMKKSGQNPIAGVSEQAKNILLTTRNPNIHLRDGCKTIKLNNMEIDDIVTVLEEVRSLEDEDTEDFLGLNNSDVLLYVAKSVYGHPLAACIAMKYIIQVQSLDDYTSGGQDFVSMLSGSMLSGSDYKARMSFLQYKTQMPSIMDTLIVSKKRLSHPQGPAWSLMEVLSLLETDESIVDFKKFFAFSNIKNTEEFPDFDILGLRKGGVMPLLRQIEEVSFMERTRRSKPLRIQPLWAECTRQLMGKNRMLSLMKQIVTICYYSTIAVSEGSMGCNYYPHVKHCIRICGSFDISVSSLEMQKEINMLVHSLAT</sequence>
<dbReference type="Proteomes" id="UP000531561">
    <property type="component" value="Unassembled WGS sequence"/>
</dbReference>
<dbReference type="EMBL" id="JABFCT010000019">
    <property type="protein sequence ID" value="KAF5868986.1"/>
    <property type="molecule type" value="Genomic_DNA"/>
</dbReference>
<keyword evidence="2" id="KW-1185">Reference proteome</keyword>
<evidence type="ECO:0000313" key="2">
    <source>
        <dbReference type="Proteomes" id="UP000531561"/>
    </source>
</evidence>
<dbReference type="RefSeq" id="XP_037187935.1">
    <property type="nucleotide sequence ID" value="XM_037342277.1"/>
</dbReference>
<dbReference type="AlphaFoldDB" id="A0A8H6AKG3"/>
<comment type="caution">
    <text evidence="1">The sequence shown here is derived from an EMBL/GenBank/DDBJ whole genome shotgun (WGS) entry which is preliminary data.</text>
</comment>
<gene>
    <name evidence="1" type="ORF">Bfra_011953ia</name>
</gene>
<evidence type="ECO:0000313" key="1">
    <source>
        <dbReference type="EMBL" id="KAF5868986.1"/>
    </source>
</evidence>
<dbReference type="GeneID" id="59265969"/>
<dbReference type="OrthoDB" id="194358at2759"/>
<protein>
    <submittedName>
        <fullName evidence="1">Putative eukaryotic translation initiation factor 3 protein</fullName>
    </submittedName>
</protein>
<dbReference type="SUPFAM" id="SSF52540">
    <property type="entry name" value="P-loop containing nucleoside triphosphate hydrolases"/>
    <property type="match status" value="1"/>
</dbReference>
<dbReference type="GO" id="GO:0003743">
    <property type="term" value="F:translation initiation factor activity"/>
    <property type="evidence" value="ECO:0007669"/>
    <property type="project" value="UniProtKB-KW"/>
</dbReference>
<dbReference type="InterPro" id="IPR027417">
    <property type="entry name" value="P-loop_NTPase"/>
</dbReference>
<organism evidence="1 2">
    <name type="scientific">Botrytis fragariae</name>
    <dbReference type="NCBI Taxonomy" id="1964551"/>
    <lineage>
        <taxon>Eukaryota</taxon>
        <taxon>Fungi</taxon>
        <taxon>Dikarya</taxon>
        <taxon>Ascomycota</taxon>
        <taxon>Pezizomycotina</taxon>
        <taxon>Leotiomycetes</taxon>
        <taxon>Helotiales</taxon>
        <taxon>Sclerotiniaceae</taxon>
        <taxon>Botrytis</taxon>
    </lineage>
</organism>
<keyword evidence="1" id="KW-0648">Protein biosynthesis</keyword>
<keyword evidence="1" id="KW-0396">Initiation factor</keyword>
<reference evidence="1 2" key="1">
    <citation type="journal article" date="2020" name="Phytopathology">
        <title>A high-quality genome resource of Botrytis fragariae, a new and rapidly spreading fungal pathogen causing strawberry gray mold in the U.S.A.</title>
        <authorList>
            <person name="Wu Y."/>
            <person name="Saski C.A."/>
            <person name="Schnabel G."/>
            <person name="Xiao S."/>
            <person name="Hu M."/>
        </authorList>
    </citation>
    <scope>NUCLEOTIDE SEQUENCE [LARGE SCALE GENOMIC DNA]</scope>
    <source>
        <strain evidence="1 2">BVB16</strain>
    </source>
</reference>
<proteinExistence type="predicted"/>
<name>A0A8H6AKG3_9HELO</name>